<dbReference type="PRINTS" id="PR00111">
    <property type="entry name" value="ABHYDROLASE"/>
</dbReference>
<dbReference type="PANTHER" id="PTHR11614">
    <property type="entry name" value="PHOSPHOLIPASE-RELATED"/>
    <property type="match status" value="1"/>
</dbReference>
<dbReference type="EMBL" id="JABANE010000003">
    <property type="protein sequence ID" value="NME66667.1"/>
    <property type="molecule type" value="Genomic_DNA"/>
</dbReference>
<feature type="domain" description="Serine aminopeptidase S33" evidence="1">
    <location>
        <begin position="27"/>
        <end position="262"/>
    </location>
</feature>
<dbReference type="InterPro" id="IPR000073">
    <property type="entry name" value="AB_hydrolase_1"/>
</dbReference>
<dbReference type="InterPro" id="IPR022742">
    <property type="entry name" value="Hydrolase_4"/>
</dbReference>
<evidence type="ECO:0000259" key="1">
    <source>
        <dbReference type="Pfam" id="PF12146"/>
    </source>
</evidence>
<dbReference type="AlphaFoldDB" id="A0A7X9P0B2"/>
<evidence type="ECO:0000313" key="3">
    <source>
        <dbReference type="Proteomes" id="UP000576082"/>
    </source>
</evidence>
<dbReference type="Pfam" id="PF12146">
    <property type="entry name" value="Hydrolase_4"/>
    <property type="match status" value="1"/>
</dbReference>
<protein>
    <submittedName>
        <fullName evidence="2">Alpha/beta hydrolase</fullName>
    </submittedName>
</protein>
<evidence type="ECO:0000313" key="2">
    <source>
        <dbReference type="EMBL" id="NME66667.1"/>
    </source>
</evidence>
<accession>A0A7X9P0B2</accession>
<dbReference type="InterPro" id="IPR051044">
    <property type="entry name" value="MAG_DAG_Lipase"/>
</dbReference>
<comment type="caution">
    <text evidence="2">The sequence shown here is derived from an EMBL/GenBank/DDBJ whole genome shotgun (WGS) entry which is preliminary data.</text>
</comment>
<dbReference type="InterPro" id="IPR029058">
    <property type="entry name" value="AB_hydrolase_fold"/>
</dbReference>
<dbReference type="Proteomes" id="UP000576082">
    <property type="component" value="Unassembled WGS sequence"/>
</dbReference>
<keyword evidence="2" id="KW-0378">Hydrolase</keyword>
<dbReference type="SUPFAM" id="SSF53474">
    <property type="entry name" value="alpha/beta-Hydrolases"/>
    <property type="match status" value="1"/>
</dbReference>
<gene>
    <name evidence="2" type="ORF">HHU12_01705</name>
</gene>
<sequence length="278" mass="31278">MKSFEYSWQTADNIEIYGKCWLPENENPKAIIAMVHGFGEHIERYAHVAAFFTENNYGFIGYDQRGHGKTPGKRGVVPSYSAVLQNVSELLSLVKEKFQGLPIYLYGHSMGGNIVTSFLLKEQPEFLKGAIVTSPWLRLATDPPAWQEKIGKFIGGIIKDFVIPSKLNPADLSTDLTVGEVYMKDPLVHNKICTALYFGVKDAGEWNIANAGQLKTNTLLMHGDDDNITSYKASEEFASKAPSEKITFKKWEGLRHEMHNEKIKEEVLSEILSFVEKN</sequence>
<dbReference type="GO" id="GO:0016787">
    <property type="term" value="F:hydrolase activity"/>
    <property type="evidence" value="ECO:0007669"/>
    <property type="project" value="UniProtKB-KW"/>
</dbReference>
<keyword evidence="3" id="KW-1185">Reference proteome</keyword>
<organism evidence="2 3">
    <name type="scientific">Flammeovirga aprica JL-4</name>
    <dbReference type="NCBI Taxonomy" id="694437"/>
    <lineage>
        <taxon>Bacteria</taxon>
        <taxon>Pseudomonadati</taxon>
        <taxon>Bacteroidota</taxon>
        <taxon>Cytophagia</taxon>
        <taxon>Cytophagales</taxon>
        <taxon>Flammeovirgaceae</taxon>
        <taxon>Flammeovirga</taxon>
    </lineage>
</organism>
<dbReference type="RefSeq" id="WP_169654414.1">
    <property type="nucleotide sequence ID" value="NZ_JABANE010000003.1"/>
</dbReference>
<name>A0A7X9P0B2_9BACT</name>
<dbReference type="Gene3D" id="3.40.50.1820">
    <property type="entry name" value="alpha/beta hydrolase"/>
    <property type="match status" value="1"/>
</dbReference>
<proteinExistence type="predicted"/>
<reference evidence="2 3" key="1">
    <citation type="submission" date="2020-04" db="EMBL/GenBank/DDBJ databases">
        <title>Flammeovirga sp. SR4, a novel species isolated from seawater.</title>
        <authorList>
            <person name="Wang X."/>
        </authorList>
    </citation>
    <scope>NUCLEOTIDE SEQUENCE [LARGE SCALE GENOMIC DNA]</scope>
    <source>
        <strain evidence="2 3">ATCC 23126</strain>
    </source>
</reference>